<accession>A0ACD0NL34</accession>
<sequence length="144" mass="15106">MSKAQIILAACLLGSALAGPVRMVRRADDSYPPVLQTPPASMTPKAWTDALNAAIAAGKIPNIPVASVDSVGNINYPGGAGYDPQTCSWTMTKCLGPEDVTEAPANTIAISFDDGPTYVSDDLYAFLQENDQSSTHFMIGSNVL</sequence>
<dbReference type="Proteomes" id="UP000245626">
    <property type="component" value="Unassembled WGS sequence"/>
</dbReference>
<evidence type="ECO:0000313" key="2">
    <source>
        <dbReference type="Proteomes" id="UP000245626"/>
    </source>
</evidence>
<organism evidence="1 2">
    <name type="scientific">Violaceomyces palustris</name>
    <dbReference type="NCBI Taxonomy" id="1673888"/>
    <lineage>
        <taxon>Eukaryota</taxon>
        <taxon>Fungi</taxon>
        <taxon>Dikarya</taxon>
        <taxon>Basidiomycota</taxon>
        <taxon>Ustilaginomycotina</taxon>
        <taxon>Ustilaginomycetes</taxon>
        <taxon>Violaceomycetales</taxon>
        <taxon>Violaceomycetaceae</taxon>
        <taxon>Violaceomyces</taxon>
    </lineage>
</organism>
<dbReference type="EMBL" id="KZ821063">
    <property type="protein sequence ID" value="PWN46455.1"/>
    <property type="molecule type" value="Genomic_DNA"/>
</dbReference>
<name>A0ACD0NL34_9BASI</name>
<keyword evidence="2" id="KW-1185">Reference proteome</keyword>
<protein>
    <submittedName>
        <fullName evidence="1">Uncharacterized protein</fullName>
    </submittedName>
</protein>
<feature type="non-terminal residue" evidence="1">
    <location>
        <position position="144"/>
    </location>
</feature>
<evidence type="ECO:0000313" key="1">
    <source>
        <dbReference type="EMBL" id="PWN46455.1"/>
    </source>
</evidence>
<proteinExistence type="predicted"/>
<gene>
    <name evidence="1" type="ORF">IE53DRAFT_372423</name>
</gene>
<reference evidence="1 2" key="1">
    <citation type="journal article" date="2018" name="Mol. Biol. Evol.">
        <title>Broad Genomic Sampling Reveals a Smut Pathogenic Ancestry of the Fungal Clade Ustilaginomycotina.</title>
        <authorList>
            <person name="Kijpornyongpan T."/>
            <person name="Mondo S.J."/>
            <person name="Barry K."/>
            <person name="Sandor L."/>
            <person name="Lee J."/>
            <person name="Lipzen A."/>
            <person name="Pangilinan J."/>
            <person name="LaButti K."/>
            <person name="Hainaut M."/>
            <person name="Henrissat B."/>
            <person name="Grigoriev I.V."/>
            <person name="Spatafora J.W."/>
            <person name="Aime M.C."/>
        </authorList>
    </citation>
    <scope>NUCLEOTIDE SEQUENCE [LARGE SCALE GENOMIC DNA]</scope>
    <source>
        <strain evidence="1 2">SA 807</strain>
    </source>
</reference>